<gene>
    <name evidence="2" type="ORF">BSL78_26823</name>
</gene>
<dbReference type="PANTHER" id="PTHR46601:SF1">
    <property type="entry name" value="ADF-H DOMAIN-CONTAINING PROTEIN"/>
    <property type="match status" value="1"/>
</dbReference>
<dbReference type="PANTHER" id="PTHR46601">
    <property type="entry name" value="ULP_PROTEASE DOMAIN-CONTAINING PROTEIN"/>
    <property type="match status" value="1"/>
</dbReference>
<comment type="caution">
    <text evidence="2">The sequence shown here is derived from an EMBL/GenBank/DDBJ whole genome shotgun (WGS) entry which is preliminary data.</text>
</comment>
<feature type="region of interest" description="Disordered" evidence="1">
    <location>
        <begin position="85"/>
        <end position="137"/>
    </location>
</feature>
<organism evidence="2 3">
    <name type="scientific">Stichopus japonicus</name>
    <name type="common">Sea cucumber</name>
    <dbReference type="NCBI Taxonomy" id="307972"/>
    <lineage>
        <taxon>Eukaryota</taxon>
        <taxon>Metazoa</taxon>
        <taxon>Echinodermata</taxon>
        <taxon>Eleutherozoa</taxon>
        <taxon>Echinozoa</taxon>
        <taxon>Holothuroidea</taxon>
        <taxon>Aspidochirotacea</taxon>
        <taxon>Aspidochirotida</taxon>
        <taxon>Stichopodidae</taxon>
        <taxon>Apostichopus</taxon>
    </lineage>
</organism>
<feature type="compositionally biased region" description="Basic and acidic residues" evidence="1">
    <location>
        <begin position="104"/>
        <end position="116"/>
    </location>
</feature>
<dbReference type="Proteomes" id="UP000230750">
    <property type="component" value="Unassembled WGS sequence"/>
</dbReference>
<evidence type="ECO:0000256" key="1">
    <source>
        <dbReference type="SAM" id="MobiDB-lite"/>
    </source>
</evidence>
<protein>
    <submittedName>
        <fullName evidence="2">Uncharacterized protein</fullName>
    </submittedName>
</protein>
<keyword evidence="3" id="KW-1185">Reference proteome</keyword>
<dbReference type="AlphaFoldDB" id="A0A2G8JKR6"/>
<evidence type="ECO:0000313" key="3">
    <source>
        <dbReference type="Proteomes" id="UP000230750"/>
    </source>
</evidence>
<evidence type="ECO:0000313" key="2">
    <source>
        <dbReference type="EMBL" id="PIK36346.1"/>
    </source>
</evidence>
<proteinExistence type="predicted"/>
<reference evidence="2 3" key="1">
    <citation type="journal article" date="2017" name="PLoS Biol.">
        <title>The sea cucumber genome provides insights into morphological evolution and visceral regeneration.</title>
        <authorList>
            <person name="Zhang X."/>
            <person name="Sun L."/>
            <person name="Yuan J."/>
            <person name="Sun Y."/>
            <person name="Gao Y."/>
            <person name="Zhang L."/>
            <person name="Li S."/>
            <person name="Dai H."/>
            <person name="Hamel J.F."/>
            <person name="Liu C."/>
            <person name="Yu Y."/>
            <person name="Liu S."/>
            <person name="Lin W."/>
            <person name="Guo K."/>
            <person name="Jin S."/>
            <person name="Xu P."/>
            <person name="Storey K.B."/>
            <person name="Huan P."/>
            <person name="Zhang T."/>
            <person name="Zhou Y."/>
            <person name="Zhang J."/>
            <person name="Lin C."/>
            <person name="Li X."/>
            <person name="Xing L."/>
            <person name="Huo D."/>
            <person name="Sun M."/>
            <person name="Wang L."/>
            <person name="Mercier A."/>
            <person name="Li F."/>
            <person name="Yang H."/>
            <person name="Xiang J."/>
        </authorList>
    </citation>
    <scope>NUCLEOTIDE SEQUENCE [LARGE SCALE GENOMIC DNA]</scope>
    <source>
        <strain evidence="2">Shaxun</strain>
        <tissue evidence="2">Muscle</tissue>
    </source>
</reference>
<accession>A0A2G8JKR6</accession>
<dbReference type="OrthoDB" id="6152551at2759"/>
<dbReference type="EMBL" id="MRZV01001693">
    <property type="protein sequence ID" value="PIK36346.1"/>
    <property type="molecule type" value="Genomic_DNA"/>
</dbReference>
<name>A0A2G8JKR6_STIJA</name>
<sequence>MKLRPGTKVNPPSLSEEILCLQPKCNKTGAEYQKEYRLRLKESKEKNDAHQYHEKIRAKLWRLNRSEDGKTNDRELNRLRARRYRERKKGEGKNTTKATKKKVTRAERQMQKEKWCLSKKKQRAQMSSQAKRRMNEKRGAKYAATKAALTPVGSLTVPATNGFTSSTAKRKAVSRSLRILPKDPEKFAEVVSAFVKNATPRKKTALKQSKNSVKSVVQELKKTRTKRDSQLRHLLHVTTAIKNKVNKRTAHKQLGFSWNYLKKPHFPHFQNLRKHRTDAFSTTKAKVATDFYNRGDISREMPVRGKTPLRVMECTTAQALTIFKRENPGFRISFSHFHRLRPAKTKPISKTQLMQCLCEYCVNISFLLETFNKNALHYGHKGAIIHDKYAASDLTLCNYVNNVPRKECIDRTCEKCGIGRMDTHVASLLAAHGHAPVEWKSWELEMKEKGKRMGLLMKKASLSDLTDVLKEKLDPFSKHLVNAKWQAMQFDKLRNNLPHSWVLFCMDYGQNYNCHFQDEAQSAHWSYQQATIHPIRMNTFLVKECKLIERFIFLMELVLNTRTKPFNDASYGVKDYGFPVEKHFFGSRHGKGPCDGEIGVLKKCAAVAVKGRQVIIRDAHDLFKYGQNFLSLPRDVQEHSHAKRTFFFVRQGEVVTDFRMVRNNDLKPIPQTRALHCFIGIAPSVVTACERSCFCSECTSGKYVNCKDATFVGKRSNYALKSGLSLEMADGQEADATSEANGQTKPTYTYAKGSFVAVKLYGKQSCTSRSEDDIHVNFMKRCGDNLYNWPAQRDVSWEPRENVVCQIDFPDLANKREQFRFKKSHLTIIENHLRVEPYQFK</sequence>